<dbReference type="EC" id="4.3.2.3" evidence="4"/>
<keyword evidence="2" id="KW-0479">Metal-binding</keyword>
<evidence type="ECO:0000259" key="3">
    <source>
        <dbReference type="Pfam" id="PF01557"/>
    </source>
</evidence>
<dbReference type="FunFam" id="3.90.850.10:FF:000002">
    <property type="entry name" value="2-hydroxyhepta-2,4-diene-1,7-dioate isomerase"/>
    <property type="match status" value="1"/>
</dbReference>
<keyword evidence="4" id="KW-0456">Lyase</keyword>
<dbReference type="InterPro" id="IPR051121">
    <property type="entry name" value="FAH"/>
</dbReference>
<sequence length="281" mass="30221">MKLLRYGDSGCELPGLLDSDGRIRSLEGIVPDLAGELLSDESIEKIRQLDVAKLPLVEQGVRLGPCVAGTSKVIGIGLNYADHAAEAGVEVPSEPVIFMKATTSITGPNDNIEIPRGSGKTDWEVELGVVIGKRAKYITEQDSFSHVAGYCVVNDVSERSFQLERSGLWDKGKGCDTFSPLGPWLVTRDEIGDPQDLNLWLEVDGHRYQNGSTSTMIFGVTTLVSYVSQFMSLMPGDVITTGTPPGVGMGQNPKVFLKPGQTVRLGIEGLGEQEQQTVAAK</sequence>
<dbReference type="Proteomes" id="UP000318437">
    <property type="component" value="Unassembled WGS sequence"/>
</dbReference>
<feature type="domain" description="Fumarylacetoacetase-like C-terminal" evidence="3">
    <location>
        <begin position="72"/>
        <end position="276"/>
    </location>
</feature>
<name>A0A5C6CX53_9BACT</name>
<dbReference type="GO" id="GO:0016853">
    <property type="term" value="F:isomerase activity"/>
    <property type="evidence" value="ECO:0007669"/>
    <property type="project" value="UniProtKB-ARBA"/>
</dbReference>
<dbReference type="InterPro" id="IPR036663">
    <property type="entry name" value="Fumarylacetoacetase_C_sf"/>
</dbReference>
<evidence type="ECO:0000313" key="4">
    <source>
        <dbReference type="EMBL" id="TWU28455.1"/>
    </source>
</evidence>
<comment type="caution">
    <text evidence="4">The sequence shown here is derived from an EMBL/GenBank/DDBJ whole genome shotgun (WGS) entry which is preliminary data.</text>
</comment>
<dbReference type="Pfam" id="PF01557">
    <property type="entry name" value="FAA_hydrolase"/>
    <property type="match status" value="1"/>
</dbReference>
<keyword evidence="5" id="KW-1185">Reference proteome</keyword>
<evidence type="ECO:0000256" key="1">
    <source>
        <dbReference type="ARBA" id="ARBA00010211"/>
    </source>
</evidence>
<gene>
    <name evidence="4" type="ORF">Pla144_17450</name>
</gene>
<proteinExistence type="inferred from homology"/>
<dbReference type="EMBL" id="SJPS01000002">
    <property type="protein sequence ID" value="TWU28455.1"/>
    <property type="molecule type" value="Genomic_DNA"/>
</dbReference>
<dbReference type="RefSeq" id="WP_146449945.1">
    <property type="nucleotide sequence ID" value="NZ_SJPS01000002.1"/>
</dbReference>
<dbReference type="AlphaFoldDB" id="A0A5C6CX53"/>
<dbReference type="GO" id="GO:0046872">
    <property type="term" value="F:metal ion binding"/>
    <property type="evidence" value="ECO:0007669"/>
    <property type="project" value="UniProtKB-KW"/>
</dbReference>
<accession>A0A5C6CX53</accession>
<dbReference type="Gene3D" id="3.90.850.10">
    <property type="entry name" value="Fumarylacetoacetase-like, C-terminal domain"/>
    <property type="match status" value="1"/>
</dbReference>
<evidence type="ECO:0000256" key="2">
    <source>
        <dbReference type="ARBA" id="ARBA00022723"/>
    </source>
</evidence>
<dbReference type="GO" id="GO:0050385">
    <property type="term" value="F:ureidoglycolate lyase activity"/>
    <property type="evidence" value="ECO:0007669"/>
    <property type="project" value="UniProtKB-EC"/>
</dbReference>
<dbReference type="PANTHER" id="PTHR42796:SF4">
    <property type="entry name" value="FUMARYLACETOACETATE HYDROLASE DOMAIN-CONTAINING PROTEIN 2A"/>
    <property type="match status" value="1"/>
</dbReference>
<dbReference type="GO" id="GO:0019752">
    <property type="term" value="P:carboxylic acid metabolic process"/>
    <property type="evidence" value="ECO:0007669"/>
    <property type="project" value="UniProtKB-ARBA"/>
</dbReference>
<protein>
    <submittedName>
        <fullName evidence="4">Ureidoglycolate lyase</fullName>
        <ecNumber evidence="4">4.3.2.3</ecNumber>
    </submittedName>
</protein>
<organism evidence="4 5">
    <name type="scientific">Bythopirellula polymerisocia</name>
    <dbReference type="NCBI Taxonomy" id="2528003"/>
    <lineage>
        <taxon>Bacteria</taxon>
        <taxon>Pseudomonadati</taxon>
        <taxon>Planctomycetota</taxon>
        <taxon>Planctomycetia</taxon>
        <taxon>Pirellulales</taxon>
        <taxon>Lacipirellulaceae</taxon>
        <taxon>Bythopirellula</taxon>
    </lineage>
</organism>
<dbReference type="OrthoDB" id="9805307at2"/>
<dbReference type="SUPFAM" id="SSF56529">
    <property type="entry name" value="FAH"/>
    <property type="match status" value="1"/>
</dbReference>
<reference evidence="4 5" key="1">
    <citation type="submission" date="2019-02" db="EMBL/GenBank/DDBJ databases">
        <title>Deep-cultivation of Planctomycetes and their phenomic and genomic characterization uncovers novel biology.</title>
        <authorList>
            <person name="Wiegand S."/>
            <person name="Jogler M."/>
            <person name="Boedeker C."/>
            <person name="Pinto D."/>
            <person name="Vollmers J."/>
            <person name="Rivas-Marin E."/>
            <person name="Kohn T."/>
            <person name="Peeters S.H."/>
            <person name="Heuer A."/>
            <person name="Rast P."/>
            <person name="Oberbeckmann S."/>
            <person name="Bunk B."/>
            <person name="Jeske O."/>
            <person name="Meyerdierks A."/>
            <person name="Storesund J.E."/>
            <person name="Kallscheuer N."/>
            <person name="Luecker S."/>
            <person name="Lage O.M."/>
            <person name="Pohl T."/>
            <person name="Merkel B.J."/>
            <person name="Hornburger P."/>
            <person name="Mueller R.-W."/>
            <person name="Bruemmer F."/>
            <person name="Labrenz M."/>
            <person name="Spormann A.M."/>
            <person name="Op Den Camp H."/>
            <person name="Overmann J."/>
            <person name="Amann R."/>
            <person name="Jetten M.S.M."/>
            <person name="Mascher T."/>
            <person name="Medema M.H."/>
            <person name="Devos D.P."/>
            <person name="Kaster A.-K."/>
            <person name="Ovreas L."/>
            <person name="Rohde M."/>
            <person name="Galperin M.Y."/>
            <person name="Jogler C."/>
        </authorList>
    </citation>
    <scope>NUCLEOTIDE SEQUENCE [LARGE SCALE GENOMIC DNA]</scope>
    <source>
        <strain evidence="4 5">Pla144</strain>
    </source>
</reference>
<comment type="similarity">
    <text evidence="1">Belongs to the FAH family.</text>
</comment>
<dbReference type="InterPro" id="IPR011234">
    <property type="entry name" value="Fumarylacetoacetase-like_C"/>
</dbReference>
<dbReference type="PANTHER" id="PTHR42796">
    <property type="entry name" value="FUMARYLACETOACETATE HYDROLASE DOMAIN-CONTAINING PROTEIN 2A-RELATED"/>
    <property type="match status" value="1"/>
</dbReference>
<evidence type="ECO:0000313" key="5">
    <source>
        <dbReference type="Proteomes" id="UP000318437"/>
    </source>
</evidence>